<dbReference type="PANTHER" id="PTHR22989:SF4">
    <property type="entry name" value="METHYLTRANSFERASE FKBM DOMAIN-CONTAINING PROTEIN"/>
    <property type="match status" value="1"/>
</dbReference>
<keyword evidence="1" id="KW-0472">Membrane</keyword>
<evidence type="ECO:0000256" key="1">
    <source>
        <dbReference type="SAM" id="Phobius"/>
    </source>
</evidence>
<protein>
    <submittedName>
        <fullName evidence="2">Uncharacterized protein</fullName>
    </submittedName>
</protein>
<sequence length="641" mass="73441">MNMNLRELLSNSADLREVISSANYSSKAMQKGYRVTMQQRKGSSLIVMIMGIMLIFCMISWSKSAASSRMEKLSAFRILPLHEWVRGSRNSLHPKVAEAYDIWHKCISDILLPVLDNPKQLWSSFRGAVNTCYSNTPMKKINLTGVRNKDEFKVHIFNITEESPSTIITLGVGGDVLAEQRLKERLPNETLFYGADPIYEENGRLYSTVGQFFPVAVGNETKLTRAYVMPNLSNGKYEFRTMLHLDVITFLKDLTQTHFIDQLLMDNEGEALSPSSEPGKIKAICDLSSQAPYHPTESIQTIGKLKQQHIALSERSVRAWFQRFKAGNKKLEDEPRSGRPTAMSFDELKNLAEQHPNEGMRYPAASIRCSLSSARSHRFDTIITADEKWVLYVNHTNKRAWCAGDEMPDPFVKARQLLPRSSTLNCKDWPQDPQGAPGAQQDSPAARYIAKKTSQKILELGWEVLPHPPYSPDLAPSDHLFRSLQHHLEEKRYDDRDHLENDLRAFFASKSPEFYAKGIRDLVRRWQKVVDVDRRIIKCPEYDLLPMMGVRREFDENDIIVCQINAEIHRGHTQFEERFANVIRGILNDRRYAILKCFYLFPYLQRTGNFANYIGFYACSAKIIPSSACNFVADELHKELS</sequence>
<keyword evidence="1" id="KW-1133">Transmembrane helix</keyword>
<proteinExistence type="predicted"/>
<evidence type="ECO:0000313" key="2">
    <source>
        <dbReference type="EMBL" id="KAK6737043.1"/>
    </source>
</evidence>
<organism evidence="2 3">
    <name type="scientific">Necator americanus</name>
    <name type="common">Human hookworm</name>
    <dbReference type="NCBI Taxonomy" id="51031"/>
    <lineage>
        <taxon>Eukaryota</taxon>
        <taxon>Metazoa</taxon>
        <taxon>Ecdysozoa</taxon>
        <taxon>Nematoda</taxon>
        <taxon>Chromadorea</taxon>
        <taxon>Rhabditida</taxon>
        <taxon>Rhabditina</taxon>
        <taxon>Rhabditomorpha</taxon>
        <taxon>Strongyloidea</taxon>
        <taxon>Ancylostomatidae</taxon>
        <taxon>Bunostominae</taxon>
        <taxon>Necator</taxon>
    </lineage>
</organism>
<dbReference type="PANTHER" id="PTHR22989">
    <property type="entry name" value="UNCHARACTERIZED DUF13 C.ELEGANS"/>
    <property type="match status" value="1"/>
</dbReference>
<evidence type="ECO:0000313" key="3">
    <source>
        <dbReference type="Proteomes" id="UP001303046"/>
    </source>
</evidence>
<name>A0ABR1CHL7_NECAM</name>
<dbReference type="Proteomes" id="UP001303046">
    <property type="component" value="Unassembled WGS sequence"/>
</dbReference>
<dbReference type="EMBL" id="JAVFWL010000002">
    <property type="protein sequence ID" value="KAK6737043.1"/>
    <property type="molecule type" value="Genomic_DNA"/>
</dbReference>
<feature type="transmembrane region" description="Helical" evidence="1">
    <location>
        <begin position="44"/>
        <end position="62"/>
    </location>
</feature>
<comment type="caution">
    <text evidence="2">The sequence shown here is derived from an EMBL/GenBank/DDBJ whole genome shotgun (WGS) entry which is preliminary data.</text>
</comment>
<reference evidence="2 3" key="1">
    <citation type="submission" date="2023-08" db="EMBL/GenBank/DDBJ databases">
        <title>A Necator americanus chromosomal reference genome.</title>
        <authorList>
            <person name="Ilik V."/>
            <person name="Petrzelkova K.J."/>
            <person name="Pardy F."/>
            <person name="Fuh T."/>
            <person name="Niatou-Singa F.S."/>
            <person name="Gouil Q."/>
            <person name="Baker L."/>
            <person name="Ritchie M.E."/>
            <person name="Jex A.R."/>
            <person name="Gazzola D."/>
            <person name="Li H."/>
            <person name="Toshio Fujiwara R."/>
            <person name="Zhan B."/>
            <person name="Aroian R.V."/>
            <person name="Pafco B."/>
            <person name="Schwarz E.M."/>
        </authorList>
    </citation>
    <scope>NUCLEOTIDE SEQUENCE [LARGE SCALE GENOMIC DNA]</scope>
    <source>
        <strain evidence="2 3">Aroian</strain>
        <tissue evidence="2">Whole animal</tissue>
    </source>
</reference>
<dbReference type="InterPro" id="IPR036397">
    <property type="entry name" value="RNaseH_sf"/>
</dbReference>
<keyword evidence="3" id="KW-1185">Reference proteome</keyword>
<keyword evidence="1" id="KW-0812">Transmembrane</keyword>
<gene>
    <name evidence="2" type="primary">Necator_chrII.g7420</name>
    <name evidence="2" type="ORF">RB195_019627</name>
</gene>
<accession>A0ABR1CHL7</accession>
<dbReference type="Gene3D" id="3.30.420.10">
    <property type="entry name" value="Ribonuclease H-like superfamily/Ribonuclease H"/>
    <property type="match status" value="1"/>
</dbReference>